<evidence type="ECO:0000256" key="3">
    <source>
        <dbReference type="ARBA" id="ARBA00022840"/>
    </source>
</evidence>
<reference evidence="4 5" key="1">
    <citation type="submission" date="2021-08" db="EMBL/GenBank/DDBJ databases">
        <title>Collinsella faecalis sp. nov. isolated from swine faeces.</title>
        <authorList>
            <person name="Oh B.S."/>
            <person name="Lee J.H."/>
        </authorList>
    </citation>
    <scope>NUCLEOTIDE SEQUENCE [LARGE SCALE GENOMIC DNA]</scope>
    <source>
        <strain evidence="4 5">AGMB00827</strain>
    </source>
</reference>
<dbReference type="PANTHER" id="PTHR42939">
    <property type="entry name" value="ABC TRANSPORTER ATP-BINDING PROTEIN ALBC-RELATED"/>
    <property type="match status" value="1"/>
</dbReference>
<keyword evidence="1" id="KW-0813">Transport</keyword>
<evidence type="ECO:0008006" key="6">
    <source>
        <dbReference type="Google" id="ProtNLM"/>
    </source>
</evidence>
<comment type="caution">
    <text evidence="4">The sequence shown here is derived from an EMBL/GenBank/DDBJ whole genome shotgun (WGS) entry which is preliminary data.</text>
</comment>
<dbReference type="Gene3D" id="3.40.50.300">
    <property type="entry name" value="P-loop containing nucleotide triphosphate hydrolases"/>
    <property type="match status" value="1"/>
</dbReference>
<keyword evidence="3" id="KW-0067">ATP-binding</keyword>
<name>A0ABS7MJ68_9ACTN</name>
<dbReference type="InterPro" id="IPR027417">
    <property type="entry name" value="P-loop_NTPase"/>
</dbReference>
<evidence type="ECO:0000313" key="5">
    <source>
        <dbReference type="Proteomes" id="UP000700908"/>
    </source>
</evidence>
<dbReference type="EMBL" id="JAIMFO010000005">
    <property type="protein sequence ID" value="MBY4797418.1"/>
    <property type="molecule type" value="Genomic_DNA"/>
</dbReference>
<evidence type="ECO:0000313" key="4">
    <source>
        <dbReference type="EMBL" id="MBY4797418.1"/>
    </source>
</evidence>
<keyword evidence="2" id="KW-0547">Nucleotide-binding</keyword>
<gene>
    <name evidence="4" type="ORF">K6V98_03455</name>
</gene>
<proteinExistence type="predicted"/>
<accession>A0ABS7MJ68</accession>
<organism evidence="4 5">
    <name type="scientific">Collinsella ureilytica</name>
    <dbReference type="NCBI Taxonomy" id="2869515"/>
    <lineage>
        <taxon>Bacteria</taxon>
        <taxon>Bacillati</taxon>
        <taxon>Actinomycetota</taxon>
        <taxon>Coriobacteriia</taxon>
        <taxon>Coriobacteriales</taxon>
        <taxon>Coriobacteriaceae</taxon>
        <taxon>Collinsella</taxon>
    </lineage>
</organism>
<protein>
    <recommendedName>
        <fullName evidence="6">ABC transporter ATP-binding protein</fullName>
    </recommendedName>
</protein>
<dbReference type="Proteomes" id="UP000700908">
    <property type="component" value="Unassembled WGS sequence"/>
</dbReference>
<dbReference type="RefSeq" id="WP_222199136.1">
    <property type="nucleotide sequence ID" value="NZ_JAIMFO010000005.1"/>
</dbReference>
<dbReference type="InterPro" id="IPR051782">
    <property type="entry name" value="ABC_Transporter_VariousFunc"/>
</dbReference>
<keyword evidence="5" id="KW-1185">Reference proteome</keyword>
<evidence type="ECO:0000256" key="2">
    <source>
        <dbReference type="ARBA" id="ARBA00022741"/>
    </source>
</evidence>
<evidence type="ECO:0000256" key="1">
    <source>
        <dbReference type="ARBA" id="ARBA00022448"/>
    </source>
</evidence>
<dbReference type="SUPFAM" id="SSF52540">
    <property type="entry name" value="P-loop containing nucleoside triphosphate hydrolases"/>
    <property type="match status" value="1"/>
</dbReference>
<dbReference type="PANTHER" id="PTHR42939:SF1">
    <property type="entry name" value="ABC TRANSPORTER ATP-BINDING PROTEIN ALBC-RELATED"/>
    <property type="match status" value="1"/>
</dbReference>
<sequence>MRQKVGIVAALMEKPRLILLDEPFNGLDDGSVAIVMQLIQEARDRGALVIVASHDREELDEISDVIIQMKNGRVVEVEQTHEVDDELNELTS</sequence>